<feature type="compositionally biased region" description="Gly residues" evidence="1">
    <location>
        <begin position="43"/>
        <end position="55"/>
    </location>
</feature>
<feature type="compositionally biased region" description="Polar residues" evidence="1">
    <location>
        <begin position="1"/>
        <end position="18"/>
    </location>
</feature>
<keyword evidence="3" id="KW-1185">Reference proteome</keyword>
<evidence type="ECO:0000313" key="2">
    <source>
        <dbReference type="EMBL" id="PUZ53613.1"/>
    </source>
</evidence>
<reference evidence="2 3" key="1">
    <citation type="submission" date="2018-04" db="EMBL/GenBank/DDBJ databases">
        <title>WGS assembly of Panicum hallii var. hallii HAL2.</title>
        <authorList>
            <person name="Lovell J."/>
            <person name="Jenkins J."/>
            <person name="Lowry D."/>
            <person name="Mamidi S."/>
            <person name="Sreedasyam A."/>
            <person name="Weng X."/>
            <person name="Barry K."/>
            <person name="Bonette J."/>
            <person name="Campitelli B."/>
            <person name="Daum C."/>
            <person name="Gordon S."/>
            <person name="Gould B."/>
            <person name="Lipzen A."/>
            <person name="MacQueen A."/>
            <person name="Palacio-Mejia J."/>
            <person name="Plott C."/>
            <person name="Shakirov E."/>
            <person name="Shu S."/>
            <person name="Yoshinaga Y."/>
            <person name="Zane M."/>
            <person name="Rokhsar D."/>
            <person name="Grimwood J."/>
            <person name="Schmutz J."/>
            <person name="Juenger T."/>
        </authorList>
    </citation>
    <scope>NUCLEOTIDE SEQUENCE [LARGE SCALE GENOMIC DNA]</scope>
    <source>
        <strain evidence="3">cv. HAL2</strain>
    </source>
</reference>
<organism evidence="2 3">
    <name type="scientific">Panicum hallii var. hallii</name>
    <dbReference type="NCBI Taxonomy" id="1504633"/>
    <lineage>
        <taxon>Eukaryota</taxon>
        <taxon>Viridiplantae</taxon>
        <taxon>Streptophyta</taxon>
        <taxon>Embryophyta</taxon>
        <taxon>Tracheophyta</taxon>
        <taxon>Spermatophyta</taxon>
        <taxon>Magnoliopsida</taxon>
        <taxon>Liliopsida</taxon>
        <taxon>Poales</taxon>
        <taxon>Poaceae</taxon>
        <taxon>PACMAD clade</taxon>
        <taxon>Panicoideae</taxon>
        <taxon>Panicodae</taxon>
        <taxon>Paniceae</taxon>
        <taxon>Panicinae</taxon>
        <taxon>Panicum</taxon>
        <taxon>Panicum sect. Panicum</taxon>
    </lineage>
</organism>
<gene>
    <name evidence="2" type="ORF">GQ55_5G065200</name>
</gene>
<dbReference type="EMBL" id="CM009753">
    <property type="protein sequence ID" value="PUZ53613.1"/>
    <property type="molecule type" value="Genomic_DNA"/>
</dbReference>
<feature type="compositionally biased region" description="Low complexity" evidence="1">
    <location>
        <begin position="72"/>
        <end position="89"/>
    </location>
</feature>
<dbReference type="Proteomes" id="UP000244336">
    <property type="component" value="Chromosome 5"/>
</dbReference>
<dbReference type="Gramene" id="PUZ53613">
    <property type="protein sequence ID" value="PUZ53613"/>
    <property type="gene ID" value="GQ55_5G065200"/>
</dbReference>
<accession>A0A2T7DDH6</accession>
<evidence type="ECO:0000313" key="3">
    <source>
        <dbReference type="Proteomes" id="UP000244336"/>
    </source>
</evidence>
<name>A0A2T7DDH6_9POAL</name>
<sequence length="120" mass="12300">MAMAASESSHGSWPQQHKSPLAMASRLRRAATPPPEPDDDCGTGNGGGGGYGSGDSRGEGDGDWEEEGRSPVRGAEVAGAAREGAVNNNHGGGTILKIFKGFSVNNRIAISNRDPNQGVL</sequence>
<feature type="region of interest" description="Disordered" evidence="1">
    <location>
        <begin position="1"/>
        <end position="92"/>
    </location>
</feature>
<protein>
    <submittedName>
        <fullName evidence="2">Uncharacterized protein</fullName>
    </submittedName>
</protein>
<dbReference type="AlphaFoldDB" id="A0A2T7DDH6"/>
<evidence type="ECO:0000256" key="1">
    <source>
        <dbReference type="SAM" id="MobiDB-lite"/>
    </source>
</evidence>
<proteinExistence type="predicted"/>